<dbReference type="RefSeq" id="WP_172354080.1">
    <property type="nucleotide sequence ID" value="NZ_CP053661.1"/>
</dbReference>
<accession>A0A6M8BGF2</accession>
<evidence type="ECO:0000313" key="1">
    <source>
        <dbReference type="EMBL" id="QKD81685.1"/>
    </source>
</evidence>
<gene>
    <name evidence="1" type="ORF">HPC62_05310</name>
</gene>
<dbReference type="Pfam" id="PF11625">
    <property type="entry name" value="DUF3253"/>
    <property type="match status" value="1"/>
</dbReference>
<keyword evidence="2" id="KW-1185">Reference proteome</keyword>
<sequence>MNSDMIRECILKQVQQRGLDKSICPSEVARSLGGETWRSLMPLVREVGADLAKSGAIVVTQKGIPVDPQTARGPIRFRQATDRGNGDVS</sequence>
<dbReference type="KEGG" id="theu:HPC62_05310"/>
<dbReference type="InterPro" id="IPR036388">
    <property type="entry name" value="WH-like_DNA-bd_sf"/>
</dbReference>
<organism evidence="1 2">
    <name type="scientific">Thermoleptolyngbya sichuanensis A183</name>
    <dbReference type="NCBI Taxonomy" id="2737172"/>
    <lineage>
        <taxon>Bacteria</taxon>
        <taxon>Bacillati</taxon>
        <taxon>Cyanobacteriota</taxon>
        <taxon>Cyanophyceae</taxon>
        <taxon>Oculatellales</taxon>
        <taxon>Oculatellaceae</taxon>
        <taxon>Thermoleptolyngbya</taxon>
        <taxon>Thermoleptolyngbya sichuanensis</taxon>
    </lineage>
</organism>
<dbReference type="InterPro" id="IPR021660">
    <property type="entry name" value="DUF3253"/>
</dbReference>
<reference evidence="1 2" key="1">
    <citation type="submission" date="2020-05" db="EMBL/GenBank/DDBJ databases">
        <title>Complete genome sequence of of a novel Thermoleptolyngbya strain isolated from hot springs of Ganzi, Sichuan China.</title>
        <authorList>
            <person name="Tang J."/>
            <person name="Daroch M."/>
            <person name="Li L."/>
            <person name="Waleron K."/>
            <person name="Waleron M."/>
            <person name="Waleron M."/>
        </authorList>
    </citation>
    <scope>NUCLEOTIDE SEQUENCE [LARGE SCALE GENOMIC DNA]</scope>
    <source>
        <strain evidence="1 2">PKUAC-SCTA183</strain>
    </source>
</reference>
<protein>
    <submittedName>
        <fullName evidence="1">DUF3253 domain-containing protein</fullName>
    </submittedName>
</protein>
<dbReference type="AlphaFoldDB" id="A0A6M8BGF2"/>
<dbReference type="SUPFAM" id="SSF46785">
    <property type="entry name" value="Winged helix' DNA-binding domain"/>
    <property type="match status" value="1"/>
</dbReference>
<proteinExistence type="predicted"/>
<dbReference type="Proteomes" id="UP000505210">
    <property type="component" value="Chromosome"/>
</dbReference>
<evidence type="ECO:0000313" key="2">
    <source>
        <dbReference type="Proteomes" id="UP000505210"/>
    </source>
</evidence>
<dbReference type="Gene3D" id="1.10.10.10">
    <property type="entry name" value="Winged helix-like DNA-binding domain superfamily/Winged helix DNA-binding domain"/>
    <property type="match status" value="1"/>
</dbReference>
<dbReference type="InterPro" id="IPR036390">
    <property type="entry name" value="WH_DNA-bd_sf"/>
</dbReference>
<dbReference type="EMBL" id="CP053661">
    <property type="protein sequence ID" value="QKD81685.1"/>
    <property type="molecule type" value="Genomic_DNA"/>
</dbReference>
<name>A0A6M8BGF2_9CYAN</name>